<sequence length="96" mass="10337">MKVTCKPSCAGRRGSGVGRGGVQGCLKSKSIPVSNTTERFCYCVGENAAKYRVRKEPPHLNPGFLSLHCVGRSELSSLKIKEFLLAVNTSAKNPKV</sequence>
<protein>
    <submittedName>
        <fullName evidence="1">Uncharacterized protein</fullName>
    </submittedName>
</protein>
<dbReference type="EMBL" id="JH000136">
    <property type="protein sequence ID" value="EGV92403.1"/>
    <property type="molecule type" value="Genomic_DNA"/>
</dbReference>
<gene>
    <name evidence="1" type="ORF">I79_005004</name>
</gene>
<evidence type="ECO:0000313" key="1">
    <source>
        <dbReference type="EMBL" id="EGV92403.1"/>
    </source>
</evidence>
<dbReference type="AlphaFoldDB" id="G3H411"/>
<organism evidence="1 2">
    <name type="scientific">Cricetulus griseus</name>
    <name type="common">Chinese hamster</name>
    <name type="synonym">Cricetulus barabensis griseus</name>
    <dbReference type="NCBI Taxonomy" id="10029"/>
    <lineage>
        <taxon>Eukaryota</taxon>
        <taxon>Metazoa</taxon>
        <taxon>Chordata</taxon>
        <taxon>Craniata</taxon>
        <taxon>Vertebrata</taxon>
        <taxon>Euteleostomi</taxon>
        <taxon>Mammalia</taxon>
        <taxon>Eutheria</taxon>
        <taxon>Euarchontoglires</taxon>
        <taxon>Glires</taxon>
        <taxon>Rodentia</taxon>
        <taxon>Myomorpha</taxon>
        <taxon>Muroidea</taxon>
        <taxon>Cricetidae</taxon>
        <taxon>Cricetinae</taxon>
        <taxon>Cricetulus</taxon>
    </lineage>
</organism>
<dbReference type="Proteomes" id="UP000001075">
    <property type="component" value="Unassembled WGS sequence"/>
</dbReference>
<dbReference type="InParanoid" id="G3H411"/>
<proteinExistence type="predicted"/>
<evidence type="ECO:0000313" key="2">
    <source>
        <dbReference type="Proteomes" id="UP000001075"/>
    </source>
</evidence>
<accession>G3H411</accession>
<name>G3H411_CRIGR</name>
<reference evidence="2" key="1">
    <citation type="journal article" date="2011" name="Nat. Biotechnol.">
        <title>The genomic sequence of the Chinese hamster ovary (CHO)-K1 cell line.</title>
        <authorList>
            <person name="Xu X."/>
            <person name="Nagarajan H."/>
            <person name="Lewis N.E."/>
            <person name="Pan S."/>
            <person name="Cai Z."/>
            <person name="Liu X."/>
            <person name="Chen W."/>
            <person name="Xie M."/>
            <person name="Wang W."/>
            <person name="Hammond S."/>
            <person name="Andersen M.R."/>
            <person name="Neff N."/>
            <person name="Passarelli B."/>
            <person name="Koh W."/>
            <person name="Fan H.C."/>
            <person name="Wang J."/>
            <person name="Gui Y."/>
            <person name="Lee K.H."/>
            <person name="Betenbaugh M.J."/>
            <person name="Quake S.R."/>
            <person name="Famili I."/>
            <person name="Palsson B.O."/>
            <person name="Wang J."/>
        </authorList>
    </citation>
    <scope>NUCLEOTIDE SEQUENCE [LARGE SCALE GENOMIC DNA]</scope>
    <source>
        <strain evidence="2">CHO K1 cell line</strain>
    </source>
</reference>